<keyword evidence="4 9" id="KW-0378">Hydrolase</keyword>
<dbReference type="PANTHER" id="PTHR42848">
    <property type="match status" value="1"/>
</dbReference>
<reference evidence="11 12" key="1">
    <citation type="submission" date="2019-10" db="EMBL/GenBank/DDBJ databases">
        <title>Extracellular Electron Transfer in a Candidatus Methanoperedens spp. Enrichment Culture.</title>
        <authorList>
            <person name="Berger S."/>
            <person name="Rangel Shaw D."/>
            <person name="Berben T."/>
            <person name="In 'T Zandt M."/>
            <person name="Frank J."/>
            <person name="Reimann J."/>
            <person name="Jetten M.S.M."/>
            <person name="Welte C.U."/>
        </authorList>
    </citation>
    <scope>NUCLEOTIDE SEQUENCE [LARGE SCALE GENOMIC DNA]</scope>
    <source>
        <strain evidence="11">SB12</strain>
    </source>
</reference>
<dbReference type="CDD" id="cd00009">
    <property type="entry name" value="AAA"/>
    <property type="match status" value="1"/>
</dbReference>
<keyword evidence="2 9" id="KW-0547">Nucleotide-binding</keyword>
<dbReference type="InterPro" id="IPR003593">
    <property type="entry name" value="AAA+_ATPase"/>
</dbReference>
<feature type="binding site" evidence="9">
    <location>
        <position position="312"/>
    </location>
    <ligand>
        <name>DNA</name>
        <dbReference type="ChEBI" id="CHEBI:16991"/>
    </ligand>
</feature>
<feature type="domain" description="AAA+ ATPase" evidence="10">
    <location>
        <begin position="48"/>
        <end position="177"/>
    </location>
</feature>
<dbReference type="Pfam" id="PF05496">
    <property type="entry name" value="RuvB_N"/>
    <property type="match status" value="1"/>
</dbReference>
<dbReference type="Pfam" id="PF05491">
    <property type="entry name" value="WHD_RuvB"/>
    <property type="match status" value="1"/>
</dbReference>
<protein>
    <recommendedName>
        <fullName evidence="9">Holliday junction branch migration complex subunit RuvB</fullName>
        <ecNumber evidence="9">3.6.4.-</ecNumber>
    </recommendedName>
</protein>
<dbReference type="GO" id="GO:0006310">
    <property type="term" value="P:DNA recombination"/>
    <property type="evidence" value="ECO:0007669"/>
    <property type="project" value="UniProtKB-UniRule"/>
</dbReference>
<dbReference type="GO" id="GO:0000400">
    <property type="term" value="F:four-way junction DNA binding"/>
    <property type="evidence" value="ECO:0007669"/>
    <property type="project" value="UniProtKB-UniRule"/>
</dbReference>
<dbReference type="GO" id="GO:0005524">
    <property type="term" value="F:ATP binding"/>
    <property type="evidence" value="ECO:0007669"/>
    <property type="project" value="UniProtKB-UniRule"/>
</dbReference>
<evidence type="ECO:0000259" key="10">
    <source>
        <dbReference type="SMART" id="SM00382"/>
    </source>
</evidence>
<keyword evidence="6 9" id="KW-0238">DNA-binding</keyword>
<dbReference type="PANTHER" id="PTHR42848:SF1">
    <property type="entry name" value="HOLLIDAY JUNCTION BRANCH MIGRATION COMPLEX SUBUNIT RUVB"/>
    <property type="match status" value="1"/>
</dbReference>
<keyword evidence="3 9" id="KW-0227">DNA damage</keyword>
<feature type="binding site" evidence="9">
    <location>
        <position position="178"/>
    </location>
    <ligand>
        <name>ATP</name>
        <dbReference type="ChEBI" id="CHEBI:30616"/>
    </ligand>
</feature>
<dbReference type="Gene3D" id="1.10.10.10">
    <property type="entry name" value="Winged helix-like DNA-binding domain superfamily/Winged helix DNA-binding domain"/>
    <property type="match status" value="1"/>
</dbReference>
<feature type="region of interest" description="Small ATPAse domain (RuvB-S)" evidence="9">
    <location>
        <begin position="179"/>
        <end position="249"/>
    </location>
</feature>
<evidence type="ECO:0000256" key="3">
    <source>
        <dbReference type="ARBA" id="ARBA00022763"/>
    </source>
</evidence>
<dbReference type="Gene3D" id="1.10.8.60">
    <property type="match status" value="1"/>
</dbReference>
<comment type="subunit">
    <text evidence="9">Homohexamer. Forms an RuvA(8)-RuvB(12)-Holliday junction (HJ) complex. HJ DNA is sandwiched between 2 RuvA tetramers; dsDNA enters through RuvA and exits via RuvB. An RuvB hexamer assembles on each DNA strand where it exits the tetramer. Each RuvB hexamer is contacted by two RuvA subunits (via domain III) on 2 adjacent RuvB subunits; this complex drives branch migration. In the full resolvosome a probable DNA-RuvA(4)-RuvB(12)-RuvC(2) complex forms which resolves the HJ.</text>
</comment>
<keyword evidence="7 9" id="KW-0233">DNA recombination</keyword>
<comment type="subcellular location">
    <subcellularLocation>
        <location evidence="9">Cytoplasm</location>
    </subcellularLocation>
</comment>
<feature type="binding site" evidence="9">
    <location>
        <position position="64"/>
    </location>
    <ligand>
        <name>ATP</name>
        <dbReference type="ChEBI" id="CHEBI:30616"/>
    </ligand>
</feature>
<comment type="catalytic activity">
    <reaction evidence="9">
        <text>ATP + H2O = ADP + phosphate + H(+)</text>
        <dbReference type="Rhea" id="RHEA:13065"/>
        <dbReference type="ChEBI" id="CHEBI:15377"/>
        <dbReference type="ChEBI" id="CHEBI:15378"/>
        <dbReference type="ChEBI" id="CHEBI:30616"/>
        <dbReference type="ChEBI" id="CHEBI:43474"/>
        <dbReference type="ChEBI" id="CHEBI:456216"/>
    </reaction>
</comment>
<dbReference type="InterPro" id="IPR041445">
    <property type="entry name" value="AAA_lid_4"/>
</dbReference>
<evidence type="ECO:0000256" key="2">
    <source>
        <dbReference type="ARBA" id="ARBA00022741"/>
    </source>
</evidence>
<evidence type="ECO:0000256" key="9">
    <source>
        <dbReference type="HAMAP-Rule" id="MF_00016"/>
    </source>
</evidence>
<dbReference type="InterPro" id="IPR036390">
    <property type="entry name" value="WH_DNA-bd_sf"/>
</dbReference>
<evidence type="ECO:0000313" key="12">
    <source>
        <dbReference type="Proteomes" id="UP000460298"/>
    </source>
</evidence>
<feature type="binding site" evidence="9">
    <location>
        <position position="17"/>
    </location>
    <ligand>
        <name>ATP</name>
        <dbReference type="ChEBI" id="CHEBI:30616"/>
    </ligand>
</feature>
<dbReference type="Gene3D" id="3.40.50.300">
    <property type="entry name" value="P-loop containing nucleotide triphosphate hydrolases"/>
    <property type="match status" value="1"/>
</dbReference>
<evidence type="ECO:0000256" key="6">
    <source>
        <dbReference type="ARBA" id="ARBA00023125"/>
    </source>
</evidence>
<feature type="binding site" evidence="9">
    <location>
        <position position="18"/>
    </location>
    <ligand>
        <name>ATP</name>
        <dbReference type="ChEBI" id="CHEBI:30616"/>
    </ligand>
</feature>
<comment type="function">
    <text evidence="9">The RuvA-RuvB-RuvC complex processes Holliday junction (HJ) DNA during genetic recombination and DNA repair, while the RuvA-RuvB complex plays an important role in the rescue of blocked DNA replication forks via replication fork reversal (RFR). RuvA specifically binds to HJ cruciform DNA, conferring on it an open structure. The RuvB hexamer acts as an ATP-dependent pump, pulling dsDNA into and through the RuvAB complex. RuvB forms 2 homohexamers on either side of HJ DNA bound by 1 or 2 RuvA tetramers; 4 subunits per hexamer contact DNA at a time. Coordinated motions by a converter formed by DNA-disengaged RuvB subunits stimulates ATP hydrolysis and nucleotide exchange. Immobilization of the converter enables RuvB to convert the ATP-contained energy into a lever motion, pulling 2 nucleotides of DNA out of the RuvA tetramer per ATP hydrolyzed, thus driving DNA branch migration. The RuvB motors rotate together with the DNA substrate, which together with the progressing nucleotide cycle form the mechanistic basis for DNA recombination by continuous HJ branch migration. Branch migration allows RuvC to scan DNA until it finds its consensus sequence, where it cleaves and resolves cruciform DNA.</text>
</comment>
<evidence type="ECO:0000313" key="11">
    <source>
        <dbReference type="EMBL" id="KAB2930495.1"/>
    </source>
</evidence>
<dbReference type="Pfam" id="PF17864">
    <property type="entry name" value="AAA_lid_4"/>
    <property type="match status" value="1"/>
</dbReference>
<feature type="binding site" evidence="9">
    <location>
        <position position="59"/>
    </location>
    <ligand>
        <name>ATP</name>
        <dbReference type="ChEBI" id="CHEBI:30616"/>
    </ligand>
</feature>
<evidence type="ECO:0000256" key="1">
    <source>
        <dbReference type="ARBA" id="ARBA00022490"/>
    </source>
</evidence>
<dbReference type="Proteomes" id="UP000460298">
    <property type="component" value="Unassembled WGS sequence"/>
</dbReference>
<dbReference type="EMBL" id="WBUI01000020">
    <property type="protein sequence ID" value="KAB2930495.1"/>
    <property type="molecule type" value="Genomic_DNA"/>
</dbReference>
<keyword evidence="8 9" id="KW-0234">DNA repair</keyword>
<evidence type="ECO:0000256" key="5">
    <source>
        <dbReference type="ARBA" id="ARBA00022840"/>
    </source>
</evidence>
<proteinExistence type="inferred from homology"/>
<evidence type="ECO:0000256" key="8">
    <source>
        <dbReference type="ARBA" id="ARBA00023204"/>
    </source>
</evidence>
<dbReference type="HAMAP" id="MF_00016">
    <property type="entry name" value="DNA_HJ_migration_RuvB"/>
    <property type="match status" value="1"/>
</dbReference>
<comment type="domain">
    <text evidence="9">Has 3 domains, the large (RuvB-L) and small ATPase (RuvB-S) domains and the C-terminal head (RuvB-H) domain. The head domain binds DNA, while the ATPase domains jointly bind ATP, ADP or are empty depending on the state of the subunit in the translocation cycle. During a single DNA translocation step the structure of each domain remains the same, but their relative positions change.</text>
</comment>
<feature type="binding site" evidence="9">
    <location>
        <position position="215"/>
    </location>
    <ligand>
        <name>ATP</name>
        <dbReference type="ChEBI" id="CHEBI:30616"/>
    </ligand>
</feature>
<dbReference type="SUPFAM" id="SSF52540">
    <property type="entry name" value="P-loop containing nucleoside triphosphate hydrolases"/>
    <property type="match status" value="1"/>
</dbReference>
<organism evidence="11 12">
    <name type="scientific">Leptonema illini</name>
    <dbReference type="NCBI Taxonomy" id="183"/>
    <lineage>
        <taxon>Bacteria</taxon>
        <taxon>Pseudomonadati</taxon>
        <taxon>Spirochaetota</taxon>
        <taxon>Spirochaetia</taxon>
        <taxon>Leptospirales</taxon>
        <taxon>Leptospiraceae</taxon>
        <taxon>Leptonema</taxon>
    </lineage>
</organism>
<feature type="region of interest" description="Head domain (RuvB-H)" evidence="9">
    <location>
        <begin position="252"/>
        <end position="349"/>
    </location>
</feature>
<dbReference type="GO" id="GO:0048476">
    <property type="term" value="C:Holliday junction resolvase complex"/>
    <property type="evidence" value="ECO:0007669"/>
    <property type="project" value="UniProtKB-UniRule"/>
</dbReference>
<evidence type="ECO:0000256" key="7">
    <source>
        <dbReference type="ARBA" id="ARBA00023172"/>
    </source>
</evidence>
<dbReference type="GO" id="GO:0006281">
    <property type="term" value="P:DNA repair"/>
    <property type="evidence" value="ECO:0007669"/>
    <property type="project" value="UniProtKB-UniRule"/>
</dbReference>
<dbReference type="AlphaFoldDB" id="A0A833GZC9"/>
<feature type="binding site" evidence="9">
    <location>
        <position position="168"/>
    </location>
    <ligand>
        <name>ATP</name>
        <dbReference type="ChEBI" id="CHEBI:30616"/>
    </ligand>
</feature>
<dbReference type="InterPro" id="IPR004605">
    <property type="entry name" value="DNA_helicase_Holl-junc_RuvB"/>
</dbReference>
<keyword evidence="1 9" id="KW-0963">Cytoplasm</keyword>
<comment type="similarity">
    <text evidence="9">Belongs to the RuvB family.</text>
</comment>
<dbReference type="NCBIfam" id="TIGR00635">
    <property type="entry name" value="ruvB"/>
    <property type="match status" value="1"/>
</dbReference>
<keyword evidence="11" id="KW-0347">Helicase</keyword>
<dbReference type="GO" id="GO:0009378">
    <property type="term" value="F:four-way junction helicase activity"/>
    <property type="evidence" value="ECO:0007669"/>
    <property type="project" value="InterPro"/>
</dbReference>
<feature type="binding site" evidence="9">
    <location>
        <position position="62"/>
    </location>
    <ligand>
        <name>ATP</name>
        <dbReference type="ChEBI" id="CHEBI:30616"/>
    </ligand>
</feature>
<feature type="binding site" evidence="9">
    <location>
        <position position="63"/>
    </location>
    <ligand>
        <name>ATP</name>
        <dbReference type="ChEBI" id="CHEBI:30616"/>
    </ligand>
</feature>
<evidence type="ECO:0000256" key="4">
    <source>
        <dbReference type="ARBA" id="ARBA00022801"/>
    </source>
</evidence>
<name>A0A833GZC9_9LEPT</name>
<dbReference type="EC" id="3.6.4.-" evidence="9"/>
<accession>A0A833GZC9</accession>
<dbReference type="SUPFAM" id="SSF46785">
    <property type="entry name" value="Winged helix' DNA-binding domain"/>
    <property type="match status" value="1"/>
</dbReference>
<dbReference type="GO" id="GO:0005737">
    <property type="term" value="C:cytoplasm"/>
    <property type="evidence" value="ECO:0007669"/>
    <property type="project" value="UniProtKB-SubCell"/>
</dbReference>
<dbReference type="InterPro" id="IPR008823">
    <property type="entry name" value="RuvB_wg_C"/>
</dbReference>
<dbReference type="GO" id="GO:0016787">
    <property type="term" value="F:hydrolase activity"/>
    <property type="evidence" value="ECO:0007669"/>
    <property type="project" value="UniProtKB-KW"/>
</dbReference>
<keyword evidence="5 9" id="KW-0067">ATP-binding</keyword>
<dbReference type="InterPro" id="IPR027417">
    <property type="entry name" value="P-loop_NTPase"/>
</dbReference>
<dbReference type="InterPro" id="IPR036388">
    <property type="entry name" value="WH-like_DNA-bd_sf"/>
</dbReference>
<feature type="binding site" evidence="9">
    <location>
        <position position="307"/>
    </location>
    <ligand>
        <name>DNA</name>
        <dbReference type="ChEBI" id="CHEBI:16991"/>
    </ligand>
</feature>
<dbReference type="InterPro" id="IPR008824">
    <property type="entry name" value="RuvB-like_N"/>
</dbReference>
<dbReference type="SMART" id="SM00382">
    <property type="entry name" value="AAA"/>
    <property type="match status" value="1"/>
</dbReference>
<comment type="caution">
    <text evidence="9">Lacks conserved residue(s) required for the propagation of feature annotation.</text>
</comment>
<feature type="binding site" evidence="9">
    <location>
        <position position="63"/>
    </location>
    <ligand>
        <name>Mg(2+)</name>
        <dbReference type="ChEBI" id="CHEBI:18420"/>
    </ligand>
</feature>
<comment type="caution">
    <text evidence="11">The sequence shown here is derived from an EMBL/GenBank/DDBJ whole genome shotgun (WGS) entry which is preliminary data.</text>
</comment>
<dbReference type="NCBIfam" id="NF000868">
    <property type="entry name" value="PRK00080.1"/>
    <property type="match status" value="1"/>
</dbReference>
<sequence length="349" mass="38784">MAGSTDSSKEIESEEWIRPETLAEFVGQPKLRERLGVALQAAKARSETLDHVLFSGPPGLGKTTLAAILAREMGGRFHSTSAPALTRPGDLARILTLLEEGDILFIDEIHRLQRNCEEILYSAMEDGFIDFILGEGMSARSVKLHLKPFTLVGATTRSGMLSAPLRARFGLHLKLDFYDEESLATIVLRAARIYELQLSQTAASLLASRSRMTPRESLRLLRRVRDYATLARPQSIEPGFIEQCMTSLGIDTLGLNETDRHILHLMAERYRGGPVGLRTIAALIDEEERTIEENHEPFLLRIGLIEKTPQGRVLSVSGRRYLGLDPLDAATVKQRNDDDASEDPELPFA</sequence>
<gene>
    <name evidence="9 11" type="primary">ruvB</name>
    <name evidence="11" type="ORF">F9K24_16700</name>
</gene>